<comment type="caution">
    <text evidence="1">The sequence shown here is derived from an EMBL/GenBank/DDBJ whole genome shotgun (WGS) entry which is preliminary data.</text>
</comment>
<dbReference type="InterPro" id="IPR046493">
    <property type="entry name" value="DUF6586"/>
</dbReference>
<gene>
    <name evidence="1" type="ORF">ACFOX3_17460</name>
</gene>
<evidence type="ECO:0000313" key="2">
    <source>
        <dbReference type="Proteomes" id="UP001595840"/>
    </source>
</evidence>
<keyword evidence="2" id="KW-1185">Reference proteome</keyword>
<sequence>MSYSQNLVNQQLAWCSTLVEHFKAESAPWLKEALLQSLTWHLQVAYSAFLQELAESQRLACERSSSIVTVINAIPSGRGCPAEFEELKALEMNDSWLSSLLARATSPAAIAIDSGVNQPHNLIAVSGVGSWNLAEAQAVLLALRQLIERNRALGQEY</sequence>
<dbReference type="EMBL" id="JBHSCX010000021">
    <property type="protein sequence ID" value="MFC4364108.1"/>
    <property type="molecule type" value="Genomic_DNA"/>
</dbReference>
<protein>
    <submittedName>
        <fullName evidence="1">DUF6586 family protein</fullName>
    </submittedName>
</protein>
<proteinExistence type="predicted"/>
<dbReference type="RefSeq" id="WP_290262720.1">
    <property type="nucleotide sequence ID" value="NZ_JAUFQG010000004.1"/>
</dbReference>
<evidence type="ECO:0000313" key="1">
    <source>
        <dbReference type="EMBL" id="MFC4364108.1"/>
    </source>
</evidence>
<name>A0ABV8V879_9GAMM</name>
<organism evidence="1 2">
    <name type="scientific">Simiduia curdlanivorans</name>
    <dbReference type="NCBI Taxonomy" id="1492769"/>
    <lineage>
        <taxon>Bacteria</taxon>
        <taxon>Pseudomonadati</taxon>
        <taxon>Pseudomonadota</taxon>
        <taxon>Gammaproteobacteria</taxon>
        <taxon>Cellvibrionales</taxon>
        <taxon>Cellvibrionaceae</taxon>
        <taxon>Simiduia</taxon>
    </lineage>
</organism>
<accession>A0ABV8V879</accession>
<dbReference type="Proteomes" id="UP001595840">
    <property type="component" value="Unassembled WGS sequence"/>
</dbReference>
<reference evidence="2" key="1">
    <citation type="journal article" date="2019" name="Int. J. Syst. Evol. Microbiol.">
        <title>The Global Catalogue of Microorganisms (GCM) 10K type strain sequencing project: providing services to taxonomists for standard genome sequencing and annotation.</title>
        <authorList>
            <consortium name="The Broad Institute Genomics Platform"/>
            <consortium name="The Broad Institute Genome Sequencing Center for Infectious Disease"/>
            <person name="Wu L."/>
            <person name="Ma J."/>
        </authorList>
    </citation>
    <scope>NUCLEOTIDE SEQUENCE [LARGE SCALE GENOMIC DNA]</scope>
    <source>
        <strain evidence="2">CECT 8570</strain>
    </source>
</reference>
<dbReference type="Pfam" id="PF20227">
    <property type="entry name" value="DUF6586"/>
    <property type="match status" value="1"/>
</dbReference>